<name>A0A1G7XYA7_ANETH</name>
<dbReference type="Proteomes" id="UP000198956">
    <property type="component" value="Unassembled WGS sequence"/>
</dbReference>
<evidence type="ECO:0000313" key="1">
    <source>
        <dbReference type="EMBL" id="SDG89159.1"/>
    </source>
</evidence>
<dbReference type="RefSeq" id="WP_327851218.1">
    <property type="nucleotide sequence ID" value="NZ_JARLVS010000034.1"/>
</dbReference>
<protein>
    <submittedName>
        <fullName evidence="1">Uncharacterized protein</fullName>
    </submittedName>
</protein>
<organism evidence="1 2">
    <name type="scientific">Aneurinibacillus thermoaerophilus</name>
    <dbReference type="NCBI Taxonomy" id="143495"/>
    <lineage>
        <taxon>Bacteria</taxon>
        <taxon>Bacillati</taxon>
        <taxon>Bacillota</taxon>
        <taxon>Bacilli</taxon>
        <taxon>Bacillales</taxon>
        <taxon>Paenibacillaceae</taxon>
        <taxon>Aneurinibacillus group</taxon>
        <taxon>Aneurinibacillus</taxon>
    </lineage>
</organism>
<dbReference type="EMBL" id="FNDE01000005">
    <property type="protein sequence ID" value="SDG89159.1"/>
    <property type="molecule type" value="Genomic_DNA"/>
</dbReference>
<gene>
    <name evidence="1" type="ORF">SAMN04489735_100517</name>
</gene>
<dbReference type="AlphaFoldDB" id="A0A1G7XYA7"/>
<evidence type="ECO:0000313" key="2">
    <source>
        <dbReference type="Proteomes" id="UP000198956"/>
    </source>
</evidence>
<proteinExistence type="predicted"/>
<sequence>MKRKEGAYIMKEFAVAIQSLRDLELSRQPWSACTHLNEIERNMQTMFFSVWEQMCGARRQPDRLYFGSEFCQYRLPSLTAVKQALAYSQEHGLAFTFVIPYVHTVKFEALPEILVYLQTMAVKEERPLEVVVNDWGVYHHIRKHFPVLRIVIGRLLNRTIRDPRVADYYADENAPTDARRVFAGSGLLSEWFGRFLQEGNVAGLEFDELIQEHALLEYSSPYMLSFHFPFGCVASGSACMVGFMEAEKKDKFRGDPNCRQQCQRYTFELKNRHIPDMRHRIFQKGNTAFYTHNRDIVKRGLANMAKAESGRVVYSPRIPV</sequence>
<reference evidence="1 2" key="1">
    <citation type="submission" date="2016-10" db="EMBL/GenBank/DDBJ databases">
        <authorList>
            <person name="de Groot N.N."/>
        </authorList>
    </citation>
    <scope>NUCLEOTIDE SEQUENCE [LARGE SCALE GENOMIC DNA]</scope>
    <source>
        <strain evidence="1 2">L 420-91</strain>
    </source>
</reference>
<accession>A0A1G7XYA7</accession>